<feature type="chain" id="PRO_5046858619" evidence="1">
    <location>
        <begin position="18"/>
        <end position="142"/>
    </location>
</feature>
<feature type="signal peptide" evidence="1">
    <location>
        <begin position="1"/>
        <end position="17"/>
    </location>
</feature>
<protein>
    <submittedName>
        <fullName evidence="2">DUF3574 domain-containing protein</fullName>
    </submittedName>
</protein>
<keyword evidence="1" id="KW-0732">Signal</keyword>
<keyword evidence="3" id="KW-1185">Reference proteome</keyword>
<comment type="caution">
    <text evidence="2">The sequence shown here is derived from an EMBL/GenBank/DDBJ whole genome shotgun (WGS) entry which is preliminary data.</text>
</comment>
<accession>A0ABS5T6R7</accession>
<evidence type="ECO:0000313" key="2">
    <source>
        <dbReference type="EMBL" id="MBT0727428.1"/>
    </source>
</evidence>
<dbReference type="InterPro" id="IPR021957">
    <property type="entry name" value="DUF3574"/>
</dbReference>
<dbReference type="Proteomes" id="UP000786875">
    <property type="component" value="Unassembled WGS sequence"/>
</dbReference>
<sequence length="142" mass="15831">MNLKSYGLLLSCCVLMAGCQARHSEAVSTQQSCQTGAVLQQTQLWFGLSQPDGRIISPQQWQQFVDQVITPAFPQGLSVIEATGQWLGHDGVRVRESSRGVLLIYQASKEKSQAIDQIRARYRQLFSQDSVMRVDQPVCVAF</sequence>
<organism evidence="2 3">
    <name type="scientific">Rosenbergiella australiborealis</name>
    <dbReference type="NCBI Taxonomy" id="1544696"/>
    <lineage>
        <taxon>Bacteria</taxon>
        <taxon>Pseudomonadati</taxon>
        <taxon>Pseudomonadota</taxon>
        <taxon>Gammaproteobacteria</taxon>
        <taxon>Enterobacterales</taxon>
        <taxon>Erwiniaceae</taxon>
        <taxon>Rosenbergiella</taxon>
    </lineage>
</organism>
<evidence type="ECO:0000313" key="3">
    <source>
        <dbReference type="Proteomes" id="UP000786875"/>
    </source>
</evidence>
<dbReference type="EMBL" id="JABBFO010000006">
    <property type="protein sequence ID" value="MBT0727428.1"/>
    <property type="molecule type" value="Genomic_DNA"/>
</dbReference>
<dbReference type="Pfam" id="PF12098">
    <property type="entry name" value="DUF3574"/>
    <property type="match status" value="1"/>
</dbReference>
<gene>
    <name evidence="2" type="ORF">HGT73_08510</name>
</gene>
<dbReference type="PROSITE" id="PS51257">
    <property type="entry name" value="PROKAR_LIPOPROTEIN"/>
    <property type="match status" value="1"/>
</dbReference>
<proteinExistence type="predicted"/>
<evidence type="ECO:0000256" key="1">
    <source>
        <dbReference type="SAM" id="SignalP"/>
    </source>
</evidence>
<name>A0ABS5T6R7_9GAMM</name>
<reference evidence="2 3" key="1">
    <citation type="submission" date="2020-04" db="EMBL/GenBank/DDBJ databases">
        <title>Genome sequencing of Rosenbergiella species.</title>
        <authorList>
            <person name="Alvarez-Perez S."/>
            <person name="Lievens B."/>
        </authorList>
    </citation>
    <scope>NUCLEOTIDE SEQUENCE [LARGE SCALE GENOMIC DNA]</scope>
    <source>
        <strain evidence="2 3">CdVSA20.1</strain>
    </source>
</reference>